<dbReference type="SUPFAM" id="SSF46548">
    <property type="entry name" value="alpha-helical ferredoxin"/>
    <property type="match status" value="2"/>
</dbReference>
<dbReference type="EMBL" id="FNCV01000003">
    <property type="protein sequence ID" value="SDG84216.1"/>
    <property type="molecule type" value="Genomic_DNA"/>
</dbReference>
<dbReference type="Gene3D" id="3.50.50.60">
    <property type="entry name" value="FAD/NAD(P)-binding domain"/>
    <property type="match status" value="2"/>
</dbReference>
<evidence type="ECO:0000313" key="5">
    <source>
        <dbReference type="EMBL" id="SDG84216.1"/>
    </source>
</evidence>
<dbReference type="InterPro" id="IPR028261">
    <property type="entry name" value="DPD_II"/>
</dbReference>
<dbReference type="RefSeq" id="WP_092616560.1">
    <property type="nucleotide sequence ID" value="NZ_FNCV01000003.1"/>
</dbReference>
<evidence type="ECO:0000259" key="4">
    <source>
        <dbReference type="PROSITE" id="PS51379"/>
    </source>
</evidence>
<proteinExistence type="predicted"/>
<feature type="domain" description="4Fe-4S ferredoxin-type" evidence="4">
    <location>
        <begin position="532"/>
        <end position="561"/>
    </location>
</feature>
<dbReference type="InterPro" id="IPR023753">
    <property type="entry name" value="FAD/NAD-binding_dom"/>
</dbReference>
<dbReference type="Gene3D" id="3.30.70.20">
    <property type="match status" value="1"/>
</dbReference>
<evidence type="ECO:0000256" key="1">
    <source>
        <dbReference type="ARBA" id="ARBA00022723"/>
    </source>
</evidence>
<keyword evidence="2" id="KW-0408">Iron</keyword>
<dbReference type="Pfam" id="PF07992">
    <property type="entry name" value="Pyr_redox_2"/>
    <property type="match status" value="1"/>
</dbReference>
<evidence type="ECO:0000256" key="2">
    <source>
        <dbReference type="ARBA" id="ARBA00023004"/>
    </source>
</evidence>
<evidence type="ECO:0000313" key="6">
    <source>
        <dbReference type="Proteomes" id="UP000217076"/>
    </source>
</evidence>
<keyword evidence="6" id="KW-1185">Reference proteome</keyword>
<dbReference type="Gene3D" id="1.10.1060.10">
    <property type="entry name" value="Alpha-helical ferredoxin"/>
    <property type="match status" value="1"/>
</dbReference>
<dbReference type="PRINTS" id="PR00419">
    <property type="entry name" value="ADXRDTASE"/>
</dbReference>
<gene>
    <name evidence="5" type="ORF">SAMN05421742_1033</name>
</gene>
<dbReference type="AlphaFoldDB" id="A0A1G7XJD0"/>
<dbReference type="PROSITE" id="PS51379">
    <property type="entry name" value="4FE4S_FER_2"/>
    <property type="match status" value="1"/>
</dbReference>
<accession>A0A1G7XJD0</accession>
<dbReference type="GO" id="GO:0046872">
    <property type="term" value="F:metal ion binding"/>
    <property type="evidence" value="ECO:0007669"/>
    <property type="project" value="UniProtKB-KW"/>
</dbReference>
<keyword evidence="1" id="KW-0479">Metal-binding</keyword>
<reference evidence="6" key="1">
    <citation type="submission" date="2016-10" db="EMBL/GenBank/DDBJ databases">
        <authorList>
            <person name="Varghese N."/>
            <person name="Submissions S."/>
        </authorList>
    </citation>
    <scope>NUCLEOTIDE SEQUENCE [LARGE SCALE GENOMIC DNA]</scope>
    <source>
        <strain evidence="6">930I</strain>
    </source>
</reference>
<dbReference type="InterPro" id="IPR017896">
    <property type="entry name" value="4Fe4S_Fe-S-bd"/>
</dbReference>
<evidence type="ECO:0000256" key="3">
    <source>
        <dbReference type="ARBA" id="ARBA00023014"/>
    </source>
</evidence>
<name>A0A1G7XJD0_9PROT</name>
<dbReference type="PANTHER" id="PTHR42783">
    <property type="entry name" value="GLUTAMATE SYNTHASE [NADPH] SMALL CHAIN"/>
    <property type="match status" value="1"/>
</dbReference>
<dbReference type="PROSITE" id="PS00198">
    <property type="entry name" value="4FE4S_FER_1"/>
    <property type="match status" value="1"/>
</dbReference>
<dbReference type="PANTHER" id="PTHR42783:SF3">
    <property type="entry name" value="GLUTAMATE SYNTHASE [NADPH] SMALL CHAIN-RELATED"/>
    <property type="match status" value="1"/>
</dbReference>
<organism evidence="5 6">
    <name type="scientific">Roseospirillum parvum</name>
    <dbReference type="NCBI Taxonomy" id="83401"/>
    <lineage>
        <taxon>Bacteria</taxon>
        <taxon>Pseudomonadati</taxon>
        <taxon>Pseudomonadota</taxon>
        <taxon>Alphaproteobacteria</taxon>
        <taxon>Rhodospirillales</taxon>
        <taxon>Rhodospirillaceae</taxon>
        <taxon>Roseospirillum</taxon>
    </lineage>
</organism>
<dbReference type="GO" id="GO:0016491">
    <property type="term" value="F:oxidoreductase activity"/>
    <property type="evidence" value="ECO:0007669"/>
    <property type="project" value="InterPro"/>
</dbReference>
<dbReference type="InterPro" id="IPR017900">
    <property type="entry name" value="4Fe4S_Fe_S_CS"/>
</dbReference>
<dbReference type="SUPFAM" id="SSF51971">
    <property type="entry name" value="Nucleotide-binding domain"/>
    <property type="match status" value="1"/>
</dbReference>
<dbReference type="STRING" id="83401.SAMN05421742_1033"/>
<sequence>MPVLTRGAYAEPGTSLAFKTGDWRTMRPVHKHWAAPCHGACPAGEDAQEWLARFQEGHPREAWETIAHINPLPAVTGRICPHPCETACNRTHYDSPIAIHALERWLGDQAILNNWSFPGAQGVAEPAAVAVVGAGPGGLSCAYQLARRGHKVTLIDALPEPGGLLRSAIPMTRLPRDVLDAEIGRILDLGITFKPHTRLGDEADLARLRQEHRAVFLAPGIGLAKNWSVGGQVPTDHRPALELLKEFIAHGKVPTPASVIIHGGGNTAVDLARVMKRAGVAEVHLVTASGLPGPDTEPGDILNVVPRELHEAIEEGIIFHPHRTIQRLLMRGSKLMGIEMVSLRKLPGASGRKSRVAFEGTETILHADMVIPAIGENVDPTGFEALLGGAPYFRPADEWGRLPGHPDLFVGGDARGDRGTAAGAIGDGRKAAEAIDLFLAGQEPVHQRRPTLPYDHLNMAYYEPAPRREPPVLPVEQRTDSDEIEGPLPDAEARAEANRCLSCGSCLACDNCWTYCPDNAVIKTIEQAQDGSHYVFDYEYCKGCGMCATECPCGYIVMEEDH</sequence>
<dbReference type="Pfam" id="PF14691">
    <property type="entry name" value="Fer4_20"/>
    <property type="match status" value="1"/>
</dbReference>
<dbReference type="OrthoDB" id="9803192at2"/>
<keyword evidence="3" id="KW-0411">Iron-sulfur</keyword>
<protein>
    <submittedName>
        <fullName evidence="5">NADPH-dependent glutamate synthase beta chain</fullName>
    </submittedName>
</protein>
<dbReference type="GO" id="GO:0051536">
    <property type="term" value="F:iron-sulfur cluster binding"/>
    <property type="evidence" value="ECO:0007669"/>
    <property type="project" value="UniProtKB-KW"/>
</dbReference>
<dbReference type="InterPro" id="IPR036188">
    <property type="entry name" value="FAD/NAD-bd_sf"/>
</dbReference>
<dbReference type="InterPro" id="IPR009051">
    <property type="entry name" value="Helical_ferredxn"/>
</dbReference>
<dbReference type="Proteomes" id="UP000217076">
    <property type="component" value="Unassembled WGS sequence"/>
</dbReference>